<name>A0A0C1L9I9_9BACT</name>
<dbReference type="CDD" id="cd06223">
    <property type="entry name" value="PRTases_typeI"/>
    <property type="match status" value="1"/>
</dbReference>
<dbReference type="Proteomes" id="UP000031408">
    <property type="component" value="Unassembled WGS sequence"/>
</dbReference>
<comment type="caution">
    <text evidence="3">The sequence shown here is derived from an EMBL/GenBank/DDBJ whole genome shotgun (WGS) entry which is preliminary data.</text>
</comment>
<evidence type="ECO:0000259" key="2">
    <source>
        <dbReference type="Pfam" id="PF00156"/>
    </source>
</evidence>
<keyword evidence="4" id="KW-1185">Reference proteome</keyword>
<evidence type="ECO:0000313" key="4">
    <source>
        <dbReference type="Proteomes" id="UP000031408"/>
    </source>
</evidence>
<organism evidence="3 4">
    <name type="scientific">Flavihumibacter solisilvae</name>
    <dbReference type="NCBI Taxonomy" id="1349421"/>
    <lineage>
        <taxon>Bacteria</taxon>
        <taxon>Pseudomonadati</taxon>
        <taxon>Bacteroidota</taxon>
        <taxon>Chitinophagia</taxon>
        <taxon>Chitinophagales</taxon>
        <taxon>Chitinophagaceae</taxon>
        <taxon>Flavihumibacter</taxon>
    </lineage>
</organism>
<dbReference type="Pfam" id="PF00156">
    <property type="entry name" value="Pribosyltran"/>
    <property type="match status" value="1"/>
</dbReference>
<dbReference type="PANTHER" id="PTHR47505">
    <property type="entry name" value="DNA UTILIZATION PROTEIN YHGH"/>
    <property type="match status" value="1"/>
</dbReference>
<proteinExistence type="inferred from homology"/>
<dbReference type="EMBL" id="JSVC01000002">
    <property type="protein sequence ID" value="KIC96176.1"/>
    <property type="molecule type" value="Genomic_DNA"/>
</dbReference>
<dbReference type="AlphaFoldDB" id="A0A0C1L9I9"/>
<reference evidence="3 4" key="1">
    <citation type="submission" date="2014-11" db="EMBL/GenBank/DDBJ databases">
        <title>Genome sequence of Flavihumibacter solisilvae 3-3.</title>
        <authorList>
            <person name="Zhou G."/>
            <person name="Li M."/>
            <person name="Wang G."/>
        </authorList>
    </citation>
    <scope>NUCLEOTIDE SEQUENCE [LARGE SCALE GENOMIC DNA]</scope>
    <source>
        <strain evidence="3 4">3-3</strain>
    </source>
</reference>
<dbReference type="STRING" id="1349421.OI18_02395"/>
<feature type="domain" description="Phosphoribosyltransferase" evidence="2">
    <location>
        <begin position="159"/>
        <end position="221"/>
    </location>
</feature>
<dbReference type="InterPro" id="IPR000836">
    <property type="entry name" value="PRTase_dom"/>
</dbReference>
<dbReference type="InterPro" id="IPR029057">
    <property type="entry name" value="PRTase-like"/>
</dbReference>
<accession>A0A0C1L9I9</accession>
<protein>
    <recommendedName>
        <fullName evidence="2">Phosphoribosyltransferase domain-containing protein</fullName>
    </recommendedName>
</protein>
<evidence type="ECO:0000256" key="1">
    <source>
        <dbReference type="ARBA" id="ARBA00008007"/>
    </source>
</evidence>
<dbReference type="PANTHER" id="PTHR47505:SF1">
    <property type="entry name" value="DNA UTILIZATION PROTEIN YHGH"/>
    <property type="match status" value="1"/>
</dbReference>
<gene>
    <name evidence="3" type="ORF">OI18_02395</name>
</gene>
<comment type="similarity">
    <text evidence="1">Belongs to the ComF/GntX family.</text>
</comment>
<evidence type="ECO:0000313" key="3">
    <source>
        <dbReference type="EMBL" id="KIC96176.1"/>
    </source>
</evidence>
<dbReference type="SUPFAM" id="SSF53271">
    <property type="entry name" value="PRTase-like"/>
    <property type="match status" value="1"/>
</dbReference>
<sequence>MIRGFIHLVFPHNCACCGSDILAPANGICANCLHELPETGFLNYPGNAVEKIFWGRLDINHAAAAAYFTKQSVVQQVLHHVKYKAGKETGSQLGRWMGYRLKECNWFNEIDCLLPMPLHKKRIQERGYNQCDLLCEGISSVTGIRQIPGLLIRREATNSQTKQHRTERWMNMQGVFEVDSRNLLQNRHVLLVDDVVTTGATLEAMGRELLAIQGLKLSIYCFAYTLPL</sequence>
<dbReference type="Gene3D" id="3.40.50.2020">
    <property type="match status" value="1"/>
</dbReference>
<dbReference type="InterPro" id="IPR051910">
    <property type="entry name" value="ComF/GntX_DNA_util-trans"/>
</dbReference>